<dbReference type="EMBL" id="LR797099">
    <property type="protein sequence ID" value="CAB4186699.1"/>
    <property type="molecule type" value="Genomic_DNA"/>
</dbReference>
<evidence type="ECO:0000313" key="4">
    <source>
        <dbReference type="EMBL" id="CAB4220952.1"/>
    </source>
</evidence>
<proteinExistence type="predicted"/>
<sequence>MSAELSYEIWAELKHHINVVDVSSAASSMIAILVDNDIDADEIRAAFKSDTDIKRALKQYLDDEIAEEDIDPEDFDEDEDD</sequence>
<evidence type="ECO:0000313" key="3">
    <source>
        <dbReference type="EMBL" id="CAB4186699.1"/>
    </source>
</evidence>
<gene>
    <name evidence="3" type="ORF">UFOVP1146_45</name>
    <name evidence="4" type="ORF">UFOVP1638_100</name>
    <name evidence="1" type="ORF">UFOVP812_378</name>
    <name evidence="2" type="ORF">UFOVP818_187</name>
</gene>
<evidence type="ECO:0000313" key="2">
    <source>
        <dbReference type="EMBL" id="CAB4165651.1"/>
    </source>
</evidence>
<dbReference type="EMBL" id="LR796758">
    <property type="protein sequence ID" value="CAB4164109.1"/>
    <property type="molecule type" value="Genomic_DNA"/>
</dbReference>
<evidence type="ECO:0000313" key="1">
    <source>
        <dbReference type="EMBL" id="CAB4164109.1"/>
    </source>
</evidence>
<organism evidence="3">
    <name type="scientific">uncultured Caudovirales phage</name>
    <dbReference type="NCBI Taxonomy" id="2100421"/>
    <lineage>
        <taxon>Viruses</taxon>
        <taxon>Duplodnaviria</taxon>
        <taxon>Heunggongvirae</taxon>
        <taxon>Uroviricota</taxon>
        <taxon>Caudoviricetes</taxon>
        <taxon>Peduoviridae</taxon>
        <taxon>Maltschvirus</taxon>
        <taxon>Maltschvirus maltsch</taxon>
    </lineage>
</organism>
<reference evidence="3" key="1">
    <citation type="submission" date="2020-05" db="EMBL/GenBank/DDBJ databases">
        <authorList>
            <person name="Chiriac C."/>
            <person name="Salcher M."/>
            <person name="Ghai R."/>
            <person name="Kavagutti S V."/>
        </authorList>
    </citation>
    <scope>NUCLEOTIDE SEQUENCE</scope>
</reference>
<dbReference type="EMBL" id="LR796776">
    <property type="protein sequence ID" value="CAB4165651.1"/>
    <property type="molecule type" value="Genomic_DNA"/>
</dbReference>
<accession>A0A6J5QPS1</accession>
<protein>
    <submittedName>
        <fullName evidence="3">Uncharacterized protein</fullName>
    </submittedName>
</protein>
<name>A0A6J5QPS1_9CAUD</name>
<dbReference type="EMBL" id="LR797502">
    <property type="protein sequence ID" value="CAB4220952.1"/>
    <property type="molecule type" value="Genomic_DNA"/>
</dbReference>